<sequence>MYKDKIDFFLNEISKKCIADKGDNITFSLGSNYYSLFYNNDIEIEKIESLIDLASEDTYYSFASGSLAVIYFMRLLHTSNIITDEDIDAIEEDSIEFFLELISIYADKKEYDLFTGLIGLGLYFLEIQKLDTVAKIVSYIDHLKYEQNKSIFWVDHNITKEENICDLGLAHGLPSIISFLAECYHKGCEKETCKRLIQGAVHFLSELYEENKNSQYIFPSKINVVTRKKQPANRLAWCYGDLGIAIGIWKAYTVLQDEDLKTMSLSIILNSSKIRLDNAGVFYSNKNDCIDTGICHGSSGISHIFNKFYRVFKREELKEAHDYWMAITLQQLDKGTKFPYDLKNDEWVEHTGLLEGISGVGMVLLDYQYPEKAKDWDKIYLMNIE</sequence>
<dbReference type="Pfam" id="PF05147">
    <property type="entry name" value="LANC_like"/>
    <property type="match status" value="1"/>
</dbReference>
<keyword evidence="1" id="KW-0862">Zinc</keyword>
<gene>
    <name evidence="2" type="ORF">J2787_003023</name>
</gene>
<dbReference type="SMART" id="SM01260">
    <property type="entry name" value="LANC_like"/>
    <property type="match status" value="1"/>
</dbReference>
<keyword evidence="1" id="KW-0479">Metal-binding</keyword>
<organism evidence="2 3">
    <name type="scientific">Chryseobacterium rhizosphaerae</name>
    <dbReference type="NCBI Taxonomy" id="395937"/>
    <lineage>
        <taxon>Bacteria</taxon>
        <taxon>Pseudomonadati</taxon>
        <taxon>Bacteroidota</taxon>
        <taxon>Flavobacteriia</taxon>
        <taxon>Flavobacteriales</taxon>
        <taxon>Weeksellaceae</taxon>
        <taxon>Chryseobacterium group</taxon>
        <taxon>Chryseobacterium</taxon>
    </lineage>
</organism>
<evidence type="ECO:0000313" key="2">
    <source>
        <dbReference type="EMBL" id="MDR6527631.1"/>
    </source>
</evidence>
<dbReference type="RefSeq" id="WP_309947009.1">
    <property type="nucleotide sequence ID" value="NZ_JAVDQY010000003.1"/>
</dbReference>
<dbReference type="GO" id="GO:0031179">
    <property type="term" value="P:peptide modification"/>
    <property type="evidence" value="ECO:0007669"/>
    <property type="project" value="InterPro"/>
</dbReference>
<dbReference type="Proteomes" id="UP001184861">
    <property type="component" value="Unassembled WGS sequence"/>
</dbReference>
<evidence type="ECO:0000256" key="1">
    <source>
        <dbReference type="PIRSR" id="PIRSR607822-1"/>
    </source>
</evidence>
<dbReference type="PANTHER" id="PTHR12736:SF7">
    <property type="entry name" value="LANC-LIKE PROTEIN 3"/>
    <property type="match status" value="1"/>
</dbReference>
<reference evidence="2" key="1">
    <citation type="submission" date="2023-07" db="EMBL/GenBank/DDBJ databases">
        <title>Sorghum-associated microbial communities from plants grown in Nebraska, USA.</title>
        <authorList>
            <person name="Schachtman D."/>
        </authorList>
    </citation>
    <scope>NUCLEOTIDE SEQUENCE</scope>
    <source>
        <strain evidence="2">DS2360</strain>
    </source>
</reference>
<comment type="caution">
    <text evidence="2">The sequence shown here is derived from an EMBL/GenBank/DDBJ whole genome shotgun (WGS) entry which is preliminary data.</text>
</comment>
<proteinExistence type="predicted"/>
<dbReference type="GO" id="GO:0046872">
    <property type="term" value="F:metal ion binding"/>
    <property type="evidence" value="ECO:0007669"/>
    <property type="project" value="UniProtKB-KW"/>
</dbReference>
<dbReference type="PRINTS" id="PR01950">
    <property type="entry name" value="LANCSUPER"/>
</dbReference>
<protein>
    <recommendedName>
        <fullName evidence="4">Lanthionine synthetase</fullName>
    </recommendedName>
</protein>
<evidence type="ECO:0008006" key="4">
    <source>
        <dbReference type="Google" id="ProtNLM"/>
    </source>
</evidence>
<dbReference type="EMBL" id="JAVDQY010000003">
    <property type="protein sequence ID" value="MDR6527631.1"/>
    <property type="molecule type" value="Genomic_DNA"/>
</dbReference>
<name>A0AAE3YCH5_9FLAO</name>
<dbReference type="InterPro" id="IPR007822">
    <property type="entry name" value="LANC-like"/>
</dbReference>
<dbReference type="PRINTS" id="PR01955">
    <property type="entry name" value="LANCFRANKIA"/>
</dbReference>
<feature type="binding site" evidence="1">
    <location>
        <position position="296"/>
    </location>
    <ligand>
        <name>Zn(2+)</name>
        <dbReference type="ChEBI" id="CHEBI:29105"/>
    </ligand>
</feature>
<dbReference type="PANTHER" id="PTHR12736">
    <property type="entry name" value="LANC-LIKE PROTEIN"/>
    <property type="match status" value="1"/>
</dbReference>
<evidence type="ECO:0000313" key="3">
    <source>
        <dbReference type="Proteomes" id="UP001184861"/>
    </source>
</evidence>
<accession>A0AAE3YCH5</accession>
<feature type="binding site" evidence="1">
    <location>
        <position position="295"/>
    </location>
    <ligand>
        <name>Zn(2+)</name>
        <dbReference type="ChEBI" id="CHEBI:29105"/>
    </ligand>
</feature>
<dbReference type="GO" id="GO:0005886">
    <property type="term" value="C:plasma membrane"/>
    <property type="evidence" value="ECO:0007669"/>
    <property type="project" value="TreeGrafter"/>
</dbReference>
<dbReference type="AlphaFoldDB" id="A0AAE3YCH5"/>
<dbReference type="SUPFAM" id="SSF158745">
    <property type="entry name" value="LanC-like"/>
    <property type="match status" value="1"/>
</dbReference>
<feature type="binding site" evidence="1">
    <location>
        <position position="238"/>
    </location>
    <ligand>
        <name>Zn(2+)</name>
        <dbReference type="ChEBI" id="CHEBI:29105"/>
    </ligand>
</feature>
<dbReference type="Gene3D" id="1.50.10.20">
    <property type="match status" value="1"/>
</dbReference>